<dbReference type="InterPro" id="IPR013087">
    <property type="entry name" value="Znf_C2H2_type"/>
</dbReference>
<evidence type="ECO:0000256" key="7">
    <source>
        <dbReference type="PROSITE-ProRule" id="PRU00042"/>
    </source>
</evidence>
<evidence type="ECO:0000256" key="3">
    <source>
        <dbReference type="ARBA" id="ARBA00022737"/>
    </source>
</evidence>
<dbReference type="GO" id="GO:0010468">
    <property type="term" value="P:regulation of gene expression"/>
    <property type="evidence" value="ECO:0007669"/>
    <property type="project" value="TreeGrafter"/>
</dbReference>
<dbReference type="GO" id="GO:0008270">
    <property type="term" value="F:zinc ion binding"/>
    <property type="evidence" value="ECO:0007669"/>
    <property type="project" value="UniProtKB-KW"/>
</dbReference>
<keyword evidence="3" id="KW-0677">Repeat</keyword>
<comment type="subcellular location">
    <subcellularLocation>
        <location evidence="1">Nucleus</location>
    </subcellularLocation>
</comment>
<evidence type="ECO:0000259" key="9">
    <source>
        <dbReference type="PROSITE" id="PS50157"/>
    </source>
</evidence>
<name>A0A0N4Z8P2_PARTI</name>
<dbReference type="GO" id="GO:0005634">
    <property type="term" value="C:nucleus"/>
    <property type="evidence" value="ECO:0007669"/>
    <property type="project" value="UniProtKB-SubCell"/>
</dbReference>
<evidence type="ECO:0000256" key="6">
    <source>
        <dbReference type="ARBA" id="ARBA00023242"/>
    </source>
</evidence>
<feature type="compositionally biased region" description="Polar residues" evidence="8">
    <location>
        <begin position="273"/>
        <end position="287"/>
    </location>
</feature>
<proteinExistence type="predicted"/>
<evidence type="ECO:0000313" key="10">
    <source>
        <dbReference type="Proteomes" id="UP000038045"/>
    </source>
</evidence>
<evidence type="ECO:0000256" key="5">
    <source>
        <dbReference type="ARBA" id="ARBA00022833"/>
    </source>
</evidence>
<reference evidence="11" key="1">
    <citation type="submission" date="2017-02" db="UniProtKB">
        <authorList>
            <consortium name="WormBaseParasite"/>
        </authorList>
    </citation>
    <scope>IDENTIFICATION</scope>
</reference>
<dbReference type="Proteomes" id="UP000038045">
    <property type="component" value="Unplaced"/>
</dbReference>
<feature type="region of interest" description="Disordered" evidence="8">
    <location>
        <begin position="354"/>
        <end position="379"/>
    </location>
</feature>
<dbReference type="SMART" id="SM00355">
    <property type="entry name" value="ZnF_C2H2"/>
    <property type="match status" value="2"/>
</dbReference>
<evidence type="ECO:0000256" key="2">
    <source>
        <dbReference type="ARBA" id="ARBA00022723"/>
    </source>
</evidence>
<keyword evidence="5" id="KW-0862">Zinc</keyword>
<dbReference type="Pfam" id="PF00096">
    <property type="entry name" value="zf-C2H2"/>
    <property type="match status" value="2"/>
</dbReference>
<feature type="domain" description="C2H2-type" evidence="9">
    <location>
        <begin position="323"/>
        <end position="350"/>
    </location>
</feature>
<feature type="domain" description="C2H2-type" evidence="9">
    <location>
        <begin position="295"/>
        <end position="322"/>
    </location>
</feature>
<evidence type="ECO:0000256" key="4">
    <source>
        <dbReference type="ARBA" id="ARBA00022771"/>
    </source>
</evidence>
<keyword evidence="2" id="KW-0479">Metal-binding</keyword>
<keyword evidence="6" id="KW-0539">Nucleus</keyword>
<dbReference type="PROSITE" id="PS00028">
    <property type="entry name" value="ZINC_FINGER_C2H2_1"/>
    <property type="match status" value="2"/>
</dbReference>
<dbReference type="PANTHER" id="PTHR16515:SF49">
    <property type="entry name" value="GASTRULA ZINC FINGER PROTEIN XLCGF49.1-LIKE-RELATED"/>
    <property type="match status" value="1"/>
</dbReference>
<accession>A0A0N4Z8P2</accession>
<keyword evidence="10" id="KW-1185">Reference proteome</keyword>
<dbReference type="AlphaFoldDB" id="A0A0N4Z8P2"/>
<dbReference type="PANTHER" id="PTHR16515">
    <property type="entry name" value="PR DOMAIN ZINC FINGER PROTEIN"/>
    <property type="match status" value="1"/>
</dbReference>
<evidence type="ECO:0000313" key="11">
    <source>
        <dbReference type="WBParaSite" id="PTRK_0000367700.1"/>
    </source>
</evidence>
<evidence type="ECO:0000256" key="1">
    <source>
        <dbReference type="ARBA" id="ARBA00004123"/>
    </source>
</evidence>
<feature type="region of interest" description="Disordered" evidence="8">
    <location>
        <begin position="268"/>
        <end position="288"/>
    </location>
</feature>
<dbReference type="Gene3D" id="3.30.160.60">
    <property type="entry name" value="Classic Zinc Finger"/>
    <property type="match status" value="1"/>
</dbReference>
<dbReference type="SUPFAM" id="SSF57667">
    <property type="entry name" value="beta-beta-alpha zinc fingers"/>
    <property type="match status" value="1"/>
</dbReference>
<dbReference type="InterPro" id="IPR050331">
    <property type="entry name" value="Zinc_finger"/>
</dbReference>
<dbReference type="STRING" id="131310.A0A0N4Z8P2"/>
<dbReference type="InterPro" id="IPR036236">
    <property type="entry name" value="Znf_C2H2_sf"/>
</dbReference>
<organism evidence="10 11">
    <name type="scientific">Parastrongyloides trichosuri</name>
    <name type="common">Possum-specific nematode worm</name>
    <dbReference type="NCBI Taxonomy" id="131310"/>
    <lineage>
        <taxon>Eukaryota</taxon>
        <taxon>Metazoa</taxon>
        <taxon>Ecdysozoa</taxon>
        <taxon>Nematoda</taxon>
        <taxon>Chromadorea</taxon>
        <taxon>Rhabditida</taxon>
        <taxon>Tylenchina</taxon>
        <taxon>Panagrolaimomorpha</taxon>
        <taxon>Strongyloidoidea</taxon>
        <taxon>Strongyloididae</taxon>
        <taxon>Parastrongyloides</taxon>
    </lineage>
</organism>
<dbReference type="PROSITE" id="PS50157">
    <property type="entry name" value="ZINC_FINGER_C2H2_2"/>
    <property type="match status" value="2"/>
</dbReference>
<keyword evidence="4 7" id="KW-0863">Zinc-finger</keyword>
<protein>
    <submittedName>
        <fullName evidence="11">C2H2-type domain-containing protein</fullName>
    </submittedName>
</protein>
<sequence length="379" mass="44632">MPKMEFDANIPKYKQVYIPTVEDLRETYNTCLSNELRNKFQISTHDWIADSFTNMYDEARNYFLSLQYINTQIEISKIVRLGKEMYPYMFGIIKERCLEIIEKALEMIKDLNFISMKFYRIDIPIESVIEKYNENLLNMKGNISVEDFHEMIKGNTNILVINYENDKEKQIDLKNESNVSIVQLNPTILNNCSRYSDFFVKLSVDERNTIEKTNYSDIVLVGGTHDKDYSYEVNQKIINILKQLKNIQFNSFYPDARYTSLSCIEQDNKSSDVENNPKTTKNGSNSNKEGDKKAFECHVCFLSYTSRQALSRHINVHTMKNLYTCEYCKKVYLRHDNLKKHLKVHLKCKQTGKEWDKSQRTTESSDDNNFNSREGTEEI</sequence>
<dbReference type="WBParaSite" id="PTRK_0000367700.1">
    <property type="protein sequence ID" value="PTRK_0000367700.1"/>
    <property type="gene ID" value="PTRK_0000367700"/>
</dbReference>
<evidence type="ECO:0000256" key="8">
    <source>
        <dbReference type="SAM" id="MobiDB-lite"/>
    </source>
</evidence>